<reference evidence="3" key="1">
    <citation type="submission" date="2022-11" db="EMBL/GenBank/DDBJ databases">
        <title>Centuries of genome instability and evolution in soft-shell clam transmissible cancer (bioRxiv).</title>
        <authorList>
            <person name="Hart S.F.M."/>
            <person name="Yonemitsu M.A."/>
            <person name="Giersch R.M."/>
            <person name="Beal B.F."/>
            <person name="Arriagada G."/>
            <person name="Davis B.W."/>
            <person name="Ostrander E.A."/>
            <person name="Goff S.P."/>
            <person name="Metzger M.J."/>
        </authorList>
    </citation>
    <scope>NUCLEOTIDE SEQUENCE</scope>
    <source>
        <strain evidence="3">MELC-2E11</strain>
        <tissue evidence="3">Siphon/mantle</tissue>
    </source>
</reference>
<evidence type="ECO:0000256" key="1">
    <source>
        <dbReference type="SAM" id="Phobius"/>
    </source>
</evidence>
<sequence>MGEFFDNNRCLLMIVGGGFVLVAAILVIVLPMSFSTLEYHEYGFKRQKSTGSVDTTTVYSGGKYLIGPDAEFKVFRADAHFLSVYDITVFTYDKLEVKVTANFQYFLRKDELPLLHDAYDLYYEDVMKSNAGAITTFNTRDLFSKRAEAEEMIGKAVSQRLGGTCCRKDCNEYRWACVQGCIPATSCDDSLRGLNANVKFFQLSNVRIPREVEEQFMTTIILGEKDLREKLLQNATIIRKSTNAEVQDIKNKASEVVQNSTAEAQRIFTVSQAEYTNTIETARSTGLKRLYSDLKISNQEQKNSFDYLRTLRGLKNVHLTVDFDQRIAGSLN</sequence>
<protein>
    <recommendedName>
        <fullName evidence="2">Band 7 domain-containing protein</fullName>
    </recommendedName>
</protein>
<proteinExistence type="predicted"/>
<dbReference type="EMBL" id="CP111012">
    <property type="protein sequence ID" value="WAQ95003.1"/>
    <property type="molecule type" value="Genomic_DNA"/>
</dbReference>
<feature type="domain" description="Band 7" evidence="2">
    <location>
        <begin position="50"/>
        <end position="216"/>
    </location>
</feature>
<keyword evidence="4" id="KW-1185">Reference proteome</keyword>
<organism evidence="3 4">
    <name type="scientific">Mya arenaria</name>
    <name type="common">Soft-shell clam</name>
    <dbReference type="NCBI Taxonomy" id="6604"/>
    <lineage>
        <taxon>Eukaryota</taxon>
        <taxon>Metazoa</taxon>
        <taxon>Spiralia</taxon>
        <taxon>Lophotrochozoa</taxon>
        <taxon>Mollusca</taxon>
        <taxon>Bivalvia</taxon>
        <taxon>Autobranchia</taxon>
        <taxon>Heteroconchia</taxon>
        <taxon>Euheterodonta</taxon>
        <taxon>Imparidentia</taxon>
        <taxon>Neoheterodontei</taxon>
        <taxon>Myida</taxon>
        <taxon>Myoidea</taxon>
        <taxon>Myidae</taxon>
        <taxon>Mya</taxon>
    </lineage>
</organism>
<dbReference type="Pfam" id="PF01145">
    <property type="entry name" value="Band_7"/>
    <property type="match status" value="1"/>
</dbReference>
<keyword evidence="1" id="KW-1133">Transmembrane helix</keyword>
<evidence type="ECO:0000259" key="2">
    <source>
        <dbReference type="Pfam" id="PF01145"/>
    </source>
</evidence>
<evidence type="ECO:0000313" key="4">
    <source>
        <dbReference type="Proteomes" id="UP001164746"/>
    </source>
</evidence>
<dbReference type="InterPro" id="IPR001107">
    <property type="entry name" value="Band_7"/>
</dbReference>
<gene>
    <name evidence="3" type="ORF">MAR_007474</name>
</gene>
<keyword evidence="1" id="KW-0812">Transmembrane</keyword>
<dbReference type="Proteomes" id="UP001164746">
    <property type="component" value="Chromosome 1"/>
</dbReference>
<evidence type="ECO:0000313" key="3">
    <source>
        <dbReference type="EMBL" id="WAQ95003.1"/>
    </source>
</evidence>
<feature type="transmembrane region" description="Helical" evidence="1">
    <location>
        <begin position="12"/>
        <end position="34"/>
    </location>
</feature>
<name>A0ABY7DDK0_MYAAR</name>
<keyword evidence="1" id="KW-0472">Membrane</keyword>
<accession>A0ABY7DDK0</accession>